<organism evidence="4 5">
    <name type="scientific">Microlunatus sagamiharensis</name>
    <dbReference type="NCBI Taxonomy" id="546874"/>
    <lineage>
        <taxon>Bacteria</taxon>
        <taxon>Bacillati</taxon>
        <taxon>Actinomycetota</taxon>
        <taxon>Actinomycetes</taxon>
        <taxon>Propionibacteriales</taxon>
        <taxon>Propionibacteriaceae</taxon>
        <taxon>Microlunatus</taxon>
    </lineage>
</organism>
<dbReference type="AlphaFoldDB" id="A0A1H2N5J7"/>
<dbReference type="GO" id="GO:0003677">
    <property type="term" value="F:DNA binding"/>
    <property type="evidence" value="ECO:0007669"/>
    <property type="project" value="InterPro"/>
</dbReference>
<protein>
    <submittedName>
        <fullName evidence="4">Zn-dependent peptidase ImmA, M78 family</fullName>
    </submittedName>
</protein>
<evidence type="ECO:0000313" key="4">
    <source>
        <dbReference type="EMBL" id="SDV00767.1"/>
    </source>
</evidence>
<dbReference type="SMART" id="SM00530">
    <property type="entry name" value="HTH_XRE"/>
    <property type="match status" value="1"/>
</dbReference>
<name>A0A1H2N5J7_9ACTN</name>
<dbReference type="InterPro" id="IPR001387">
    <property type="entry name" value="Cro/C1-type_HTH"/>
</dbReference>
<feature type="compositionally biased region" description="Basic and acidic residues" evidence="2">
    <location>
        <begin position="1"/>
        <end position="16"/>
    </location>
</feature>
<proteinExistence type="inferred from homology"/>
<evidence type="ECO:0000313" key="5">
    <source>
        <dbReference type="Proteomes" id="UP000198825"/>
    </source>
</evidence>
<evidence type="ECO:0000256" key="1">
    <source>
        <dbReference type="ARBA" id="ARBA00007227"/>
    </source>
</evidence>
<dbReference type="InterPro" id="IPR052345">
    <property type="entry name" value="Rad_response_metalloprotease"/>
</dbReference>
<dbReference type="OrthoDB" id="9794834at2"/>
<evidence type="ECO:0000256" key="2">
    <source>
        <dbReference type="SAM" id="MobiDB-lite"/>
    </source>
</evidence>
<accession>A0A1H2N5J7</accession>
<dbReference type="InterPro" id="IPR010982">
    <property type="entry name" value="Lambda_DNA-bd_dom_sf"/>
</dbReference>
<evidence type="ECO:0000259" key="3">
    <source>
        <dbReference type="PROSITE" id="PS50943"/>
    </source>
</evidence>
<dbReference type="STRING" id="546874.SAMN04488544_3370"/>
<feature type="region of interest" description="Disordered" evidence="2">
    <location>
        <begin position="388"/>
        <end position="411"/>
    </location>
</feature>
<dbReference type="PANTHER" id="PTHR43236">
    <property type="entry name" value="ANTITOXIN HIGA1"/>
    <property type="match status" value="1"/>
</dbReference>
<dbReference type="PROSITE" id="PS50943">
    <property type="entry name" value="HTH_CROC1"/>
    <property type="match status" value="1"/>
</dbReference>
<sequence length="411" mass="45308">MRDRERRTGGEREGTKRPQLSLFVDESGSTGLDLGDIASLFLPARLTQARVLAGLTKREVADRVGVSAQAVGQWEAGLSTPRPENLADLARSLRVDAPFFASGRPHKRLDTADAHFRSLRSMRASDRARALATVEQVWELTCAMENYVQLPQPNLPEVAPGSSPADAARLVRSHWDQQRGPFRHFIATAESNGVVVVHADLDYIERVDAFSAVVAGRPIIVTTQRRSRNVFDHRFSSAHELGHLLLHSDEDPDEAALTALVHTREQEADAFAAELLTPAAELRSLLPERMDLAALDRLSREWGVEVKSLVRRMSELRVVSDATVRRAYVKLASTKDLRPTEAVHAYAGERPQMLTEAVRVAESVGHGRVALAHQLRWPARRIDDLLGEGDPRPALSLAPEPDTTRSSSTGP</sequence>
<dbReference type="Gene3D" id="1.10.260.40">
    <property type="entry name" value="lambda repressor-like DNA-binding domains"/>
    <property type="match status" value="1"/>
</dbReference>
<dbReference type="EMBL" id="LT629799">
    <property type="protein sequence ID" value="SDV00767.1"/>
    <property type="molecule type" value="Genomic_DNA"/>
</dbReference>
<dbReference type="CDD" id="cd00093">
    <property type="entry name" value="HTH_XRE"/>
    <property type="match status" value="1"/>
</dbReference>
<dbReference type="PANTHER" id="PTHR43236:SF1">
    <property type="entry name" value="BLL7220 PROTEIN"/>
    <property type="match status" value="1"/>
</dbReference>
<dbReference type="Pfam" id="PF06114">
    <property type="entry name" value="Peptidase_M78"/>
    <property type="match status" value="1"/>
</dbReference>
<feature type="region of interest" description="Disordered" evidence="2">
    <location>
        <begin position="1"/>
        <end position="20"/>
    </location>
</feature>
<dbReference type="Gene3D" id="1.10.10.2910">
    <property type="match status" value="1"/>
</dbReference>
<dbReference type="Pfam" id="PF01381">
    <property type="entry name" value="HTH_3"/>
    <property type="match status" value="1"/>
</dbReference>
<feature type="domain" description="HTH cro/C1-type" evidence="3">
    <location>
        <begin position="46"/>
        <end position="100"/>
    </location>
</feature>
<dbReference type="InterPro" id="IPR010359">
    <property type="entry name" value="IrrE_HExxH"/>
</dbReference>
<dbReference type="RefSeq" id="WP_091076930.1">
    <property type="nucleotide sequence ID" value="NZ_LT629799.1"/>
</dbReference>
<reference evidence="5" key="1">
    <citation type="submission" date="2016-10" db="EMBL/GenBank/DDBJ databases">
        <authorList>
            <person name="Varghese N."/>
            <person name="Submissions S."/>
        </authorList>
    </citation>
    <scope>NUCLEOTIDE SEQUENCE [LARGE SCALE GENOMIC DNA]</scope>
    <source>
        <strain evidence="5">DSM 21743</strain>
    </source>
</reference>
<dbReference type="Proteomes" id="UP000198825">
    <property type="component" value="Chromosome I"/>
</dbReference>
<dbReference type="SUPFAM" id="SSF47413">
    <property type="entry name" value="lambda repressor-like DNA-binding domains"/>
    <property type="match status" value="1"/>
</dbReference>
<comment type="similarity">
    <text evidence="1">Belongs to the short-chain fatty acyl-CoA assimilation regulator (ScfR) family.</text>
</comment>
<gene>
    <name evidence="4" type="ORF">SAMN04488544_3370</name>
</gene>
<keyword evidence="5" id="KW-1185">Reference proteome</keyword>